<feature type="region of interest" description="Disordered" evidence="1">
    <location>
        <begin position="337"/>
        <end position="385"/>
    </location>
</feature>
<sequence length="519" mass="53011">MGTTTLICHSAGTLVTLDPRCSPAPGPALAPPPSPGEPQGALQLAESFPFMSQDQLLQLLSAHSLLAPPFLGSLPIGLSQLSILPSMLGAQGDLPVSLLGLLNPGLPPPAPPPGGAPPGELGEKLQALLTASLLLPLAGLGQPLDLLLGQQPFDASGLEKGPAGAPDSSPGLLEALQSLLLPPPPPSCPSAPPCSPRPSPCRTRPLPSSPCTPTPRRPRLSPALGSSVSCASLMPSSAPDVADALTTMTGPGKAHALPPHLLPPLLAPGVLADLAALGNMGGLHSMMGAGPLLLPPMQAPGLGMPLLQGQAGGLNPLACLLNNLQLNMGPALSMGGEKPMGMHEASSPAPQDNISANQLAPEPVPNPSHALGPQPQREGAPGALLDPYSSFMDTIYTSFLQAKTDCSSAHPYGGPAHPYGGPAHPYSNGLLSEGEGRGEGPQGVNGTENHTGPEDALGERGPTVRTGGARRGRKRKQVLPREPDGSREMDTGVSEEPRATMVLQKPERSVKSKRRRVFR</sequence>
<evidence type="ECO:0000256" key="1">
    <source>
        <dbReference type="SAM" id="MobiDB-lite"/>
    </source>
</evidence>
<dbReference type="EMBL" id="JAFJMO010000013">
    <property type="protein sequence ID" value="KAJ8259370.1"/>
    <property type="molecule type" value="Genomic_DNA"/>
</dbReference>
<keyword evidence="3" id="KW-1185">Reference proteome</keyword>
<feature type="compositionally biased region" description="Basic residues" evidence="1">
    <location>
        <begin position="468"/>
        <end position="478"/>
    </location>
</feature>
<name>A0A9Q1D5Z3_CONCO</name>
<feature type="region of interest" description="Disordered" evidence="1">
    <location>
        <begin position="180"/>
        <end position="226"/>
    </location>
</feature>
<feature type="compositionally biased region" description="Pro residues" evidence="1">
    <location>
        <begin position="181"/>
        <end position="199"/>
    </location>
</feature>
<dbReference type="Proteomes" id="UP001152803">
    <property type="component" value="Unassembled WGS sequence"/>
</dbReference>
<comment type="caution">
    <text evidence="2">The sequence shown here is derived from an EMBL/GenBank/DDBJ whole genome shotgun (WGS) entry which is preliminary data.</text>
</comment>
<proteinExistence type="predicted"/>
<feature type="compositionally biased region" description="Polar residues" evidence="1">
    <location>
        <begin position="348"/>
        <end position="358"/>
    </location>
</feature>
<accession>A0A9Q1D5Z3</accession>
<dbReference type="GO" id="GO:0010369">
    <property type="term" value="C:chromocenter"/>
    <property type="evidence" value="ECO:0007669"/>
    <property type="project" value="TreeGrafter"/>
</dbReference>
<dbReference type="PANTHER" id="PTHR16112">
    <property type="entry name" value="METHYL-CPG BINDING PROTEIN, DROSOPHILA"/>
    <property type="match status" value="1"/>
</dbReference>
<reference evidence="2" key="1">
    <citation type="journal article" date="2023" name="Science">
        <title>Genome structures resolve the early diversification of teleost fishes.</title>
        <authorList>
            <person name="Parey E."/>
            <person name="Louis A."/>
            <person name="Montfort J."/>
            <person name="Bouchez O."/>
            <person name="Roques C."/>
            <person name="Iampietro C."/>
            <person name="Lluch J."/>
            <person name="Castinel A."/>
            <person name="Donnadieu C."/>
            <person name="Desvignes T."/>
            <person name="Floi Bucao C."/>
            <person name="Jouanno E."/>
            <person name="Wen M."/>
            <person name="Mejri S."/>
            <person name="Dirks R."/>
            <person name="Jansen H."/>
            <person name="Henkel C."/>
            <person name="Chen W.J."/>
            <person name="Zahm M."/>
            <person name="Cabau C."/>
            <person name="Klopp C."/>
            <person name="Thompson A.W."/>
            <person name="Robinson-Rechavi M."/>
            <person name="Braasch I."/>
            <person name="Lecointre G."/>
            <person name="Bobe J."/>
            <person name="Postlethwait J.H."/>
            <person name="Berthelot C."/>
            <person name="Roest Crollius H."/>
            <person name="Guiguen Y."/>
        </authorList>
    </citation>
    <scope>NUCLEOTIDE SEQUENCE</scope>
    <source>
        <strain evidence="2">Concon-B</strain>
    </source>
</reference>
<dbReference type="OrthoDB" id="8960785at2759"/>
<dbReference type="PANTHER" id="PTHR16112:SF17">
    <property type="entry name" value="METHYL-CPG-BINDING DOMAIN PROTEIN 6"/>
    <property type="match status" value="1"/>
</dbReference>
<evidence type="ECO:0000313" key="2">
    <source>
        <dbReference type="EMBL" id="KAJ8259370.1"/>
    </source>
</evidence>
<feature type="region of interest" description="Disordered" evidence="1">
    <location>
        <begin position="417"/>
        <end position="519"/>
    </location>
</feature>
<dbReference type="GO" id="GO:0003682">
    <property type="term" value="F:chromatin binding"/>
    <property type="evidence" value="ECO:0007669"/>
    <property type="project" value="TreeGrafter"/>
</dbReference>
<protein>
    <submittedName>
        <fullName evidence="2">Uncharacterized protein</fullName>
    </submittedName>
</protein>
<feature type="compositionally biased region" description="Basic and acidic residues" evidence="1">
    <location>
        <begin position="479"/>
        <end position="498"/>
    </location>
</feature>
<feature type="compositionally biased region" description="Low complexity" evidence="1">
    <location>
        <begin position="417"/>
        <end position="426"/>
    </location>
</feature>
<gene>
    <name evidence="2" type="ORF">COCON_G00183820</name>
</gene>
<dbReference type="AlphaFoldDB" id="A0A9Q1D5Z3"/>
<dbReference type="GO" id="GO:0005634">
    <property type="term" value="C:nucleus"/>
    <property type="evidence" value="ECO:0007669"/>
    <property type="project" value="TreeGrafter"/>
</dbReference>
<evidence type="ECO:0000313" key="3">
    <source>
        <dbReference type="Proteomes" id="UP001152803"/>
    </source>
</evidence>
<organism evidence="2 3">
    <name type="scientific">Conger conger</name>
    <name type="common">Conger eel</name>
    <name type="synonym">Muraena conger</name>
    <dbReference type="NCBI Taxonomy" id="82655"/>
    <lineage>
        <taxon>Eukaryota</taxon>
        <taxon>Metazoa</taxon>
        <taxon>Chordata</taxon>
        <taxon>Craniata</taxon>
        <taxon>Vertebrata</taxon>
        <taxon>Euteleostomi</taxon>
        <taxon>Actinopterygii</taxon>
        <taxon>Neopterygii</taxon>
        <taxon>Teleostei</taxon>
        <taxon>Anguilliformes</taxon>
        <taxon>Congridae</taxon>
        <taxon>Conger</taxon>
    </lineage>
</organism>